<name>A0ABT2NWQ8_9LACO</name>
<accession>A0ABT2NWQ8</accession>
<keyword evidence="1" id="KW-0175">Coiled coil</keyword>
<keyword evidence="3" id="KW-1185">Reference proteome</keyword>
<dbReference type="Proteomes" id="UP001525857">
    <property type="component" value="Unassembled WGS sequence"/>
</dbReference>
<reference evidence="2 3" key="1">
    <citation type="submission" date="2018-08" db="EMBL/GenBank/DDBJ databases">
        <title>Draft genome sequences of Leuconostoc spp. and Weissella spp. with biocontrol potential.</title>
        <authorList>
            <person name="Lo R."/>
            <person name="Ho V.T.T."/>
            <person name="Turner M.S."/>
        </authorList>
    </citation>
    <scope>NUCLEOTIDE SEQUENCE [LARGE SCALE GENOMIC DNA]</scope>
    <source>
        <strain evidence="2 3">733</strain>
    </source>
</reference>
<evidence type="ECO:0008006" key="4">
    <source>
        <dbReference type="Google" id="ProtNLM"/>
    </source>
</evidence>
<sequence>MKVNYDIMLRHAEHDLEQAENELRQFRTNTSMSMSGKVRKETLRGMVSYRNALKQRVKNLKKDMRA</sequence>
<organism evidence="2 3">
    <name type="scientific">Leuconostoc holzapfelii</name>
    <dbReference type="NCBI Taxonomy" id="434464"/>
    <lineage>
        <taxon>Bacteria</taxon>
        <taxon>Bacillati</taxon>
        <taxon>Bacillota</taxon>
        <taxon>Bacilli</taxon>
        <taxon>Lactobacillales</taxon>
        <taxon>Lactobacillaceae</taxon>
        <taxon>Leuconostoc</taxon>
    </lineage>
</organism>
<gene>
    <name evidence="2" type="ORF">D0501_05630</name>
</gene>
<evidence type="ECO:0000313" key="2">
    <source>
        <dbReference type="EMBL" id="MCT8389552.1"/>
    </source>
</evidence>
<feature type="coiled-coil region" evidence="1">
    <location>
        <begin position="2"/>
        <end position="29"/>
    </location>
</feature>
<evidence type="ECO:0000313" key="3">
    <source>
        <dbReference type="Proteomes" id="UP001525857"/>
    </source>
</evidence>
<evidence type="ECO:0000256" key="1">
    <source>
        <dbReference type="SAM" id="Coils"/>
    </source>
</evidence>
<dbReference type="EMBL" id="QVOV01000008">
    <property type="protein sequence ID" value="MCT8389552.1"/>
    <property type="molecule type" value="Genomic_DNA"/>
</dbReference>
<proteinExistence type="predicted"/>
<protein>
    <recommendedName>
        <fullName evidence="4">50S ribosomal protein L29</fullName>
    </recommendedName>
</protein>
<comment type="caution">
    <text evidence="2">The sequence shown here is derived from an EMBL/GenBank/DDBJ whole genome shotgun (WGS) entry which is preliminary data.</text>
</comment>